<dbReference type="EMBL" id="JAIQCV010000004">
    <property type="protein sequence ID" value="KAH1107649.1"/>
    <property type="molecule type" value="Genomic_DNA"/>
</dbReference>
<keyword evidence="3" id="KW-1185">Reference proteome</keyword>
<dbReference type="AlphaFoldDB" id="A0A9D3W211"/>
<gene>
    <name evidence="2" type="ORF">J1N35_011417</name>
</gene>
<comment type="caution">
    <text evidence="2">The sequence shown here is derived from an EMBL/GenBank/DDBJ whole genome shotgun (WGS) entry which is preliminary data.</text>
</comment>
<name>A0A9D3W211_9ROSI</name>
<dbReference type="Proteomes" id="UP000828251">
    <property type="component" value="Unassembled WGS sequence"/>
</dbReference>
<organism evidence="2 3">
    <name type="scientific">Gossypium stocksii</name>
    <dbReference type="NCBI Taxonomy" id="47602"/>
    <lineage>
        <taxon>Eukaryota</taxon>
        <taxon>Viridiplantae</taxon>
        <taxon>Streptophyta</taxon>
        <taxon>Embryophyta</taxon>
        <taxon>Tracheophyta</taxon>
        <taxon>Spermatophyta</taxon>
        <taxon>Magnoliopsida</taxon>
        <taxon>eudicotyledons</taxon>
        <taxon>Gunneridae</taxon>
        <taxon>Pentapetalae</taxon>
        <taxon>rosids</taxon>
        <taxon>malvids</taxon>
        <taxon>Malvales</taxon>
        <taxon>Malvaceae</taxon>
        <taxon>Malvoideae</taxon>
        <taxon>Gossypium</taxon>
    </lineage>
</organism>
<feature type="region of interest" description="Disordered" evidence="1">
    <location>
        <begin position="1"/>
        <end position="20"/>
    </location>
</feature>
<reference evidence="2 3" key="1">
    <citation type="journal article" date="2021" name="Plant Biotechnol. J.">
        <title>Multi-omics assisted identification of the key and species-specific regulatory components of drought-tolerant mechanisms in Gossypium stocksii.</title>
        <authorList>
            <person name="Yu D."/>
            <person name="Ke L."/>
            <person name="Zhang D."/>
            <person name="Wu Y."/>
            <person name="Sun Y."/>
            <person name="Mei J."/>
            <person name="Sun J."/>
            <person name="Sun Y."/>
        </authorList>
    </citation>
    <scope>NUCLEOTIDE SEQUENCE [LARGE SCALE GENOMIC DNA]</scope>
    <source>
        <strain evidence="3">cv. E1</strain>
        <tissue evidence="2">Leaf</tissue>
    </source>
</reference>
<evidence type="ECO:0000313" key="2">
    <source>
        <dbReference type="EMBL" id="KAH1107649.1"/>
    </source>
</evidence>
<feature type="non-terminal residue" evidence="2">
    <location>
        <position position="1"/>
    </location>
</feature>
<accession>A0A9D3W211</accession>
<proteinExistence type="predicted"/>
<protein>
    <submittedName>
        <fullName evidence="2">Uncharacterized protein</fullName>
    </submittedName>
</protein>
<evidence type="ECO:0000313" key="3">
    <source>
        <dbReference type="Proteomes" id="UP000828251"/>
    </source>
</evidence>
<evidence type="ECO:0000256" key="1">
    <source>
        <dbReference type="SAM" id="MobiDB-lite"/>
    </source>
</evidence>
<sequence>NGSSNKNTNTEEERTSKIKKGKAKADQVFETSLWRKMKDVEKMITSINNRKIKLVATIEDMKNSQNLFYAYTKARNSSIIATFSQLSPSLILDFPMFLPIIRNYEHSSTNDDFKDQERSVASPLIVQVFDNDKDEESRDIEGCLHKIDSLFEDYIFPDQDDTIVDKEPATAEQEIVAEEKEVAEEEKRKRREILMGILSPHPNLWVQILII</sequence>